<feature type="transmembrane region" description="Helical" evidence="1">
    <location>
        <begin position="36"/>
        <end position="63"/>
    </location>
</feature>
<proteinExistence type="predicted"/>
<sequence length="101" mass="11680">MSFSESEKKKILPSSLFTCTILSERTLIVTRTFKPMLWIVLNYVLWLLDVHAFIGCLMSVVFIGSVKCLSKRGLHIDNVHRGCYGRKQLDYAYSVFSRRSE</sequence>
<keyword evidence="1" id="KW-0472">Membrane</keyword>
<keyword evidence="1" id="KW-1133">Transmembrane helix</keyword>
<keyword evidence="3" id="KW-1185">Reference proteome</keyword>
<protein>
    <submittedName>
        <fullName evidence="2">Uncharacterized protein</fullName>
    </submittedName>
</protein>
<keyword evidence="1" id="KW-0812">Transmembrane</keyword>
<evidence type="ECO:0000313" key="3">
    <source>
        <dbReference type="Proteomes" id="UP000235145"/>
    </source>
</evidence>
<name>A0A9R1X4S5_LACSA</name>
<organism evidence="2 3">
    <name type="scientific">Lactuca sativa</name>
    <name type="common">Garden lettuce</name>
    <dbReference type="NCBI Taxonomy" id="4236"/>
    <lineage>
        <taxon>Eukaryota</taxon>
        <taxon>Viridiplantae</taxon>
        <taxon>Streptophyta</taxon>
        <taxon>Embryophyta</taxon>
        <taxon>Tracheophyta</taxon>
        <taxon>Spermatophyta</taxon>
        <taxon>Magnoliopsida</taxon>
        <taxon>eudicotyledons</taxon>
        <taxon>Gunneridae</taxon>
        <taxon>Pentapetalae</taxon>
        <taxon>asterids</taxon>
        <taxon>campanulids</taxon>
        <taxon>Asterales</taxon>
        <taxon>Asteraceae</taxon>
        <taxon>Cichorioideae</taxon>
        <taxon>Cichorieae</taxon>
        <taxon>Lactucinae</taxon>
        <taxon>Lactuca</taxon>
    </lineage>
</organism>
<evidence type="ECO:0000313" key="2">
    <source>
        <dbReference type="EMBL" id="KAJ0199266.1"/>
    </source>
</evidence>
<evidence type="ECO:0000256" key="1">
    <source>
        <dbReference type="SAM" id="Phobius"/>
    </source>
</evidence>
<accession>A0A9R1X4S5</accession>
<dbReference type="Proteomes" id="UP000235145">
    <property type="component" value="Unassembled WGS sequence"/>
</dbReference>
<gene>
    <name evidence="2" type="ORF">LSAT_V11C600336950</name>
</gene>
<reference evidence="2 3" key="1">
    <citation type="journal article" date="2017" name="Nat. Commun.">
        <title>Genome assembly with in vitro proximity ligation data and whole-genome triplication in lettuce.</title>
        <authorList>
            <person name="Reyes-Chin-Wo S."/>
            <person name="Wang Z."/>
            <person name="Yang X."/>
            <person name="Kozik A."/>
            <person name="Arikit S."/>
            <person name="Song C."/>
            <person name="Xia L."/>
            <person name="Froenicke L."/>
            <person name="Lavelle D.O."/>
            <person name="Truco M.J."/>
            <person name="Xia R."/>
            <person name="Zhu S."/>
            <person name="Xu C."/>
            <person name="Xu H."/>
            <person name="Xu X."/>
            <person name="Cox K."/>
            <person name="Korf I."/>
            <person name="Meyers B.C."/>
            <person name="Michelmore R.W."/>
        </authorList>
    </citation>
    <scope>NUCLEOTIDE SEQUENCE [LARGE SCALE GENOMIC DNA]</scope>
    <source>
        <strain evidence="3">cv. Salinas</strain>
        <tissue evidence="2">Seedlings</tissue>
    </source>
</reference>
<dbReference type="EMBL" id="NBSK02000006">
    <property type="protein sequence ID" value="KAJ0199266.1"/>
    <property type="molecule type" value="Genomic_DNA"/>
</dbReference>
<comment type="caution">
    <text evidence="2">The sequence shown here is derived from an EMBL/GenBank/DDBJ whole genome shotgun (WGS) entry which is preliminary data.</text>
</comment>
<dbReference type="AlphaFoldDB" id="A0A9R1X4S5"/>